<dbReference type="InterPro" id="IPR057309">
    <property type="entry name" value="PcsB_CC"/>
</dbReference>
<feature type="coiled-coil region" evidence="6">
    <location>
        <begin position="37"/>
        <end position="99"/>
    </location>
</feature>
<organism evidence="10 11">
    <name type="scientific">Slackia isoflavoniconvertens</name>
    <dbReference type="NCBI Taxonomy" id="572010"/>
    <lineage>
        <taxon>Bacteria</taxon>
        <taxon>Bacillati</taxon>
        <taxon>Actinomycetota</taxon>
        <taxon>Coriobacteriia</taxon>
        <taxon>Eggerthellales</taxon>
        <taxon>Eggerthellaceae</taxon>
        <taxon>Slackia</taxon>
    </lineage>
</organism>
<name>A0A369LR12_9ACTN</name>
<evidence type="ECO:0000256" key="5">
    <source>
        <dbReference type="ARBA" id="ARBA00022807"/>
    </source>
</evidence>
<comment type="similarity">
    <text evidence="1">Belongs to the peptidase C40 family.</text>
</comment>
<evidence type="ECO:0000313" key="10">
    <source>
        <dbReference type="EMBL" id="RDB61099.1"/>
    </source>
</evidence>
<dbReference type="InterPro" id="IPR006311">
    <property type="entry name" value="TAT_signal"/>
</dbReference>
<keyword evidence="6" id="KW-0175">Coiled coil</keyword>
<evidence type="ECO:0000256" key="7">
    <source>
        <dbReference type="SAM" id="MobiDB-lite"/>
    </source>
</evidence>
<feature type="domain" description="NlpC/P60" evidence="9">
    <location>
        <begin position="287"/>
        <end position="403"/>
    </location>
</feature>
<dbReference type="Gene3D" id="3.90.1720.10">
    <property type="entry name" value="endopeptidase domain like (from Nostoc punctiforme)"/>
    <property type="match status" value="1"/>
</dbReference>
<accession>A0A369LR12</accession>
<evidence type="ECO:0000256" key="8">
    <source>
        <dbReference type="SAM" id="SignalP"/>
    </source>
</evidence>
<dbReference type="InterPro" id="IPR038765">
    <property type="entry name" value="Papain-like_cys_pep_sf"/>
</dbReference>
<evidence type="ECO:0000313" key="11">
    <source>
        <dbReference type="Proteomes" id="UP000253975"/>
    </source>
</evidence>
<keyword evidence="5" id="KW-0788">Thiol protease</keyword>
<dbReference type="Proteomes" id="UP000253975">
    <property type="component" value="Unassembled WGS sequence"/>
</dbReference>
<dbReference type="EMBL" id="PPTO01000001">
    <property type="protein sequence ID" value="RDB61099.1"/>
    <property type="molecule type" value="Genomic_DNA"/>
</dbReference>
<dbReference type="RefSeq" id="WP_114614644.1">
    <property type="nucleotide sequence ID" value="NZ_PPTO01000001.1"/>
</dbReference>
<dbReference type="Gene3D" id="6.10.250.3150">
    <property type="match status" value="1"/>
</dbReference>
<dbReference type="Pfam" id="PF24568">
    <property type="entry name" value="CC_PcsB"/>
    <property type="match status" value="1"/>
</dbReference>
<keyword evidence="4 10" id="KW-0378">Hydrolase</keyword>
<protein>
    <submittedName>
        <fullName evidence="10">Hydrolase</fullName>
    </submittedName>
</protein>
<keyword evidence="2" id="KW-0645">Protease</keyword>
<dbReference type="AlphaFoldDB" id="A0A369LR12"/>
<evidence type="ECO:0000256" key="4">
    <source>
        <dbReference type="ARBA" id="ARBA00022801"/>
    </source>
</evidence>
<dbReference type="SUPFAM" id="SSF54001">
    <property type="entry name" value="Cysteine proteinases"/>
    <property type="match status" value="1"/>
</dbReference>
<reference evidence="10 11" key="1">
    <citation type="journal article" date="2018" name="Elife">
        <title>Discovery and characterization of a prevalent human gut bacterial enzyme sufficient for the inactivation of a family of plant toxins.</title>
        <authorList>
            <person name="Koppel N."/>
            <person name="Bisanz J.E."/>
            <person name="Pandelia M.E."/>
            <person name="Turnbaugh P.J."/>
            <person name="Balskus E.P."/>
        </authorList>
    </citation>
    <scope>NUCLEOTIDE SEQUENCE [LARGE SCALE GENOMIC DNA]</scope>
    <source>
        <strain evidence="10 11">OB21 GAM31</strain>
    </source>
</reference>
<dbReference type="GO" id="GO:0006508">
    <property type="term" value="P:proteolysis"/>
    <property type="evidence" value="ECO:0007669"/>
    <property type="project" value="UniProtKB-KW"/>
</dbReference>
<feature type="chain" id="PRO_5016852712" evidence="8">
    <location>
        <begin position="34"/>
        <end position="403"/>
    </location>
</feature>
<feature type="signal peptide" evidence="8">
    <location>
        <begin position="1"/>
        <end position="33"/>
    </location>
</feature>
<proteinExistence type="inferred from homology"/>
<dbReference type="GO" id="GO:0008234">
    <property type="term" value="F:cysteine-type peptidase activity"/>
    <property type="evidence" value="ECO:0007669"/>
    <property type="project" value="UniProtKB-KW"/>
</dbReference>
<dbReference type="InterPro" id="IPR051202">
    <property type="entry name" value="Peptidase_C40"/>
</dbReference>
<evidence type="ECO:0000256" key="6">
    <source>
        <dbReference type="SAM" id="Coils"/>
    </source>
</evidence>
<keyword evidence="3 8" id="KW-0732">Signal</keyword>
<feature type="compositionally biased region" description="Low complexity" evidence="7">
    <location>
        <begin position="231"/>
        <end position="263"/>
    </location>
</feature>
<feature type="compositionally biased region" description="Low complexity" evidence="7">
    <location>
        <begin position="270"/>
        <end position="280"/>
    </location>
</feature>
<evidence type="ECO:0000256" key="1">
    <source>
        <dbReference type="ARBA" id="ARBA00007074"/>
    </source>
</evidence>
<evidence type="ECO:0000256" key="2">
    <source>
        <dbReference type="ARBA" id="ARBA00022670"/>
    </source>
</evidence>
<dbReference type="InterPro" id="IPR000064">
    <property type="entry name" value="NLP_P60_dom"/>
</dbReference>
<feature type="coiled-coil region" evidence="6">
    <location>
        <begin position="146"/>
        <end position="226"/>
    </location>
</feature>
<dbReference type="PANTHER" id="PTHR47053">
    <property type="entry name" value="MUREIN DD-ENDOPEPTIDASE MEPH-RELATED"/>
    <property type="match status" value="1"/>
</dbReference>
<evidence type="ECO:0000259" key="9">
    <source>
        <dbReference type="PROSITE" id="PS51935"/>
    </source>
</evidence>
<sequence>MTTLNARLTRRAFLGGAAAFGAAAMVSPKNAFADPTSADVQAQADEARQKLNSMREQLGVASANYNQAVQEHDEAVSKMDECQTKIDDNNAQIDKLQDKLSKRARNMYRDGQTTFLDVILGSNSFDDFAKNWDTLTSLNEKDSEMVEQTKNLRADNEAQKQEYANQADIAQQKVEEADAAQKQAEELVQQYQNEVDSLDSQVAELLAEEEAAAQKAAEEAAAAAAAQAEAASSSSNTSSSASNSSASSDSSSSDSATSGSASDNGGGSSSGSSSSSSGNSSSGGGSNNYGGSVVAAAQSQLGVPYVWGGTAWGSGLDCSGLTSGCWKRAAGIWIGRTTWDQIASAQWTGSVSEAQAGDVYACGSHVAIATGGGGYIHAPQPGEVVCYSSLSWYNPFYCALRWY</sequence>
<dbReference type="PROSITE" id="PS51318">
    <property type="entry name" value="TAT"/>
    <property type="match status" value="1"/>
</dbReference>
<comment type="caution">
    <text evidence="10">The sequence shown here is derived from an EMBL/GenBank/DDBJ whole genome shotgun (WGS) entry which is preliminary data.</text>
</comment>
<gene>
    <name evidence="10" type="ORF">C1881_00830</name>
</gene>
<feature type="region of interest" description="Disordered" evidence="7">
    <location>
        <begin position="231"/>
        <end position="286"/>
    </location>
</feature>
<evidence type="ECO:0000256" key="3">
    <source>
        <dbReference type="ARBA" id="ARBA00022729"/>
    </source>
</evidence>
<dbReference type="PANTHER" id="PTHR47053:SF1">
    <property type="entry name" value="MUREIN DD-ENDOPEPTIDASE MEPH-RELATED"/>
    <property type="match status" value="1"/>
</dbReference>
<dbReference type="PROSITE" id="PS51935">
    <property type="entry name" value="NLPC_P60"/>
    <property type="match status" value="1"/>
</dbReference>
<dbReference type="Pfam" id="PF00877">
    <property type="entry name" value="NLPC_P60"/>
    <property type="match status" value="1"/>
</dbReference>